<dbReference type="Gene3D" id="1.20.120.1220">
    <property type="match status" value="1"/>
</dbReference>
<dbReference type="GO" id="GO:0005886">
    <property type="term" value="C:plasma membrane"/>
    <property type="evidence" value="ECO:0007669"/>
    <property type="project" value="TreeGrafter"/>
</dbReference>
<dbReference type="GO" id="GO:0032259">
    <property type="term" value="P:methylation"/>
    <property type="evidence" value="ECO:0007669"/>
    <property type="project" value="UniProtKB-KW"/>
</dbReference>
<evidence type="ECO:0000259" key="3">
    <source>
        <dbReference type="Pfam" id="PF01478"/>
    </source>
</evidence>
<feature type="domain" description="Prepilin type IV endopeptidase peptidase" evidence="3">
    <location>
        <begin position="52"/>
        <end position="163"/>
    </location>
</feature>
<keyword evidence="4" id="KW-0808">Transferase</keyword>
<dbReference type="OrthoDB" id="2087435at2"/>
<dbReference type="RefSeq" id="WP_129173540.1">
    <property type="nucleotide sequence ID" value="NZ_JACCBI010000001.1"/>
</dbReference>
<comment type="similarity">
    <text evidence="1">Belongs to the peptidase A24 family.</text>
</comment>
<sequence length="195" mass="19727">MNSIPTIRAVVRAPGAAARITLRVVVVMCGLAALIGLVARLGNDRALPVVVLLAVVAVPLAIVDLEEHRLPNHLVLPTTLVAATLLTAAAVATEAFDVLVRALLGGAVMFGLYLVGALASPRSVGMGDVKLAALLGLVLGWFGWSAWVAGLTLAIVIGGVVAVLAVLLRRATLSSALPFGPSMLAGALAAVILIA</sequence>
<feature type="transmembrane region" description="Helical" evidence="2">
    <location>
        <begin position="176"/>
        <end position="194"/>
    </location>
</feature>
<evidence type="ECO:0000256" key="2">
    <source>
        <dbReference type="SAM" id="Phobius"/>
    </source>
</evidence>
<comment type="caution">
    <text evidence="5">The sequence shown here is derived from an EMBL/GenBank/DDBJ whole genome shotgun (WGS) entry which is preliminary data.</text>
</comment>
<keyword evidence="4" id="KW-0378">Hydrolase</keyword>
<dbReference type="GO" id="GO:0004190">
    <property type="term" value="F:aspartic-type endopeptidase activity"/>
    <property type="evidence" value="ECO:0007669"/>
    <property type="project" value="UniProtKB-EC"/>
</dbReference>
<reference evidence="5 6" key="1">
    <citation type="submission" date="2019-01" db="EMBL/GenBank/DDBJ databases">
        <title>Agromyces.</title>
        <authorList>
            <person name="Li J."/>
        </authorList>
    </citation>
    <scope>NUCLEOTIDE SEQUENCE [LARGE SCALE GENOMIC DNA]</scope>
    <source>
        <strain evidence="5 6">DSM 23870</strain>
    </source>
</reference>
<dbReference type="Pfam" id="PF01478">
    <property type="entry name" value="Peptidase_A24"/>
    <property type="match status" value="1"/>
</dbReference>
<protein>
    <submittedName>
        <fullName evidence="4 5">Prepilin peptidase</fullName>
        <ecNumber evidence="4">2.1.1.-</ecNumber>
        <ecNumber evidence="4">3.4.23.43</ecNumber>
    </submittedName>
</protein>
<dbReference type="EC" id="3.4.23.43" evidence="4"/>
<dbReference type="GO" id="GO:0006465">
    <property type="term" value="P:signal peptide processing"/>
    <property type="evidence" value="ECO:0007669"/>
    <property type="project" value="TreeGrafter"/>
</dbReference>
<dbReference type="EC" id="2.1.1.-" evidence="4"/>
<keyword evidence="4" id="KW-0489">Methyltransferase</keyword>
<reference evidence="4 7" key="2">
    <citation type="submission" date="2020-07" db="EMBL/GenBank/DDBJ databases">
        <title>Sequencing the genomes of 1000 actinobacteria strains.</title>
        <authorList>
            <person name="Klenk H.-P."/>
        </authorList>
    </citation>
    <scope>NUCLEOTIDE SEQUENCE [LARGE SCALE GENOMIC DNA]</scope>
    <source>
        <strain evidence="4 7">DSM 23870</strain>
    </source>
</reference>
<evidence type="ECO:0000313" key="4">
    <source>
        <dbReference type="EMBL" id="NYD67346.1"/>
    </source>
</evidence>
<feature type="transmembrane region" description="Helical" evidence="2">
    <location>
        <begin position="20"/>
        <end position="39"/>
    </location>
</feature>
<dbReference type="PANTHER" id="PTHR30487:SF0">
    <property type="entry name" value="PREPILIN LEADER PEPTIDASE_N-METHYLTRANSFERASE-RELATED"/>
    <property type="match status" value="1"/>
</dbReference>
<keyword evidence="2" id="KW-0812">Transmembrane</keyword>
<proteinExistence type="inferred from homology"/>
<feature type="transmembrane region" description="Helical" evidence="2">
    <location>
        <begin position="98"/>
        <end position="119"/>
    </location>
</feature>
<dbReference type="GO" id="GO:0008168">
    <property type="term" value="F:methyltransferase activity"/>
    <property type="evidence" value="ECO:0007669"/>
    <property type="project" value="UniProtKB-KW"/>
</dbReference>
<dbReference type="InterPro" id="IPR000045">
    <property type="entry name" value="Prepilin_IV_endopep_pep"/>
</dbReference>
<organism evidence="5 6">
    <name type="scientific">Agromyces atrinae</name>
    <dbReference type="NCBI Taxonomy" id="592376"/>
    <lineage>
        <taxon>Bacteria</taxon>
        <taxon>Bacillati</taxon>
        <taxon>Actinomycetota</taxon>
        <taxon>Actinomycetes</taxon>
        <taxon>Micrococcales</taxon>
        <taxon>Microbacteriaceae</taxon>
        <taxon>Agromyces</taxon>
    </lineage>
</organism>
<feature type="transmembrane region" description="Helical" evidence="2">
    <location>
        <begin position="74"/>
        <end position="92"/>
    </location>
</feature>
<keyword evidence="2" id="KW-0472">Membrane</keyword>
<feature type="transmembrane region" description="Helical" evidence="2">
    <location>
        <begin position="131"/>
        <end position="164"/>
    </location>
</feature>
<gene>
    <name evidence="4" type="ORF">BJ972_001865</name>
    <name evidence="5" type="ORF">ESP50_07105</name>
</gene>
<dbReference type="PANTHER" id="PTHR30487">
    <property type="entry name" value="TYPE 4 PREPILIN-LIKE PROTEINS LEADER PEPTIDE-PROCESSING ENZYME"/>
    <property type="match status" value="1"/>
</dbReference>
<evidence type="ECO:0000313" key="7">
    <source>
        <dbReference type="Proteomes" id="UP000581087"/>
    </source>
</evidence>
<accession>A0A4Q2M451</accession>
<dbReference type="Proteomes" id="UP000292686">
    <property type="component" value="Unassembled WGS sequence"/>
</dbReference>
<dbReference type="InterPro" id="IPR050882">
    <property type="entry name" value="Prepilin_peptidase/N-MTase"/>
</dbReference>
<dbReference type="AlphaFoldDB" id="A0A4Q2M451"/>
<evidence type="ECO:0000256" key="1">
    <source>
        <dbReference type="ARBA" id="ARBA00005801"/>
    </source>
</evidence>
<evidence type="ECO:0000313" key="6">
    <source>
        <dbReference type="Proteomes" id="UP000292686"/>
    </source>
</evidence>
<keyword evidence="2" id="KW-1133">Transmembrane helix</keyword>
<name>A0A4Q2M451_9MICO</name>
<dbReference type="Proteomes" id="UP000581087">
    <property type="component" value="Unassembled WGS sequence"/>
</dbReference>
<dbReference type="EMBL" id="JACCBI010000001">
    <property type="protein sequence ID" value="NYD67346.1"/>
    <property type="molecule type" value="Genomic_DNA"/>
</dbReference>
<feature type="transmembrane region" description="Helical" evidence="2">
    <location>
        <begin position="45"/>
        <end position="62"/>
    </location>
</feature>
<evidence type="ECO:0000313" key="5">
    <source>
        <dbReference type="EMBL" id="RXZ86825.1"/>
    </source>
</evidence>
<dbReference type="EMBL" id="SDPM01000003">
    <property type="protein sequence ID" value="RXZ86825.1"/>
    <property type="molecule type" value="Genomic_DNA"/>
</dbReference>
<keyword evidence="6" id="KW-1185">Reference proteome</keyword>